<dbReference type="Gene3D" id="1.10.8.60">
    <property type="match status" value="1"/>
</dbReference>
<dbReference type="GO" id="GO:0008270">
    <property type="term" value="F:zinc ion binding"/>
    <property type="evidence" value="ECO:0007669"/>
    <property type="project" value="UniProtKB-UniRule"/>
</dbReference>
<evidence type="ECO:0000256" key="12">
    <source>
        <dbReference type="ARBA" id="ARBA00023049"/>
    </source>
</evidence>
<evidence type="ECO:0000256" key="3">
    <source>
        <dbReference type="ARBA" id="ARBA00022475"/>
    </source>
</evidence>
<dbReference type="Pfam" id="PF00004">
    <property type="entry name" value="AAA"/>
    <property type="match status" value="1"/>
</dbReference>
<dbReference type="GO" id="GO:0004176">
    <property type="term" value="F:ATP-dependent peptidase activity"/>
    <property type="evidence" value="ECO:0007669"/>
    <property type="project" value="InterPro"/>
</dbReference>
<dbReference type="Gene3D" id="3.40.50.300">
    <property type="entry name" value="P-loop containing nucleotide triphosphate hydrolases"/>
    <property type="match status" value="1"/>
</dbReference>
<dbReference type="InterPro" id="IPR000642">
    <property type="entry name" value="Peptidase_M41"/>
</dbReference>
<comment type="subcellular location">
    <subcellularLocation>
        <location evidence="14">Cell inner membrane</location>
        <topology evidence="14">Multi-pass membrane protein</topology>
        <orientation evidence="14">Cytoplasmic side</orientation>
    </subcellularLocation>
    <subcellularLocation>
        <location evidence="1">Membrane</location>
    </subcellularLocation>
</comment>
<dbReference type="SUPFAM" id="SSF140990">
    <property type="entry name" value="FtsH protease domain-like"/>
    <property type="match status" value="1"/>
</dbReference>
<dbReference type="InterPro" id="IPR041569">
    <property type="entry name" value="AAA_lid_3"/>
</dbReference>
<dbReference type="HOGENOM" id="CLU_000688_16_2_7"/>
<protein>
    <recommendedName>
        <fullName evidence="14">ATP-dependent zinc metalloprotease FtsH</fullName>
        <ecNumber evidence="14">3.4.24.-</ecNumber>
    </recommendedName>
</protein>
<dbReference type="RefSeq" id="WP_015405249.1">
    <property type="nucleotide sequence ID" value="NC_020304.1"/>
</dbReference>
<evidence type="ECO:0000256" key="15">
    <source>
        <dbReference type="RuleBase" id="RU003651"/>
    </source>
</evidence>
<dbReference type="FunFam" id="1.10.8.60:FF:000083">
    <property type="entry name" value="ATP-dependent zinc metalloprotease FtsH"/>
    <property type="match status" value="1"/>
</dbReference>
<comment type="similarity">
    <text evidence="15">Belongs to the AAA ATPase family.</text>
</comment>
<dbReference type="NCBIfam" id="TIGR01241">
    <property type="entry name" value="FtsH_fam"/>
    <property type="match status" value="1"/>
</dbReference>
<dbReference type="OrthoDB" id="9809379at2"/>
<dbReference type="Pfam" id="PF01434">
    <property type="entry name" value="Peptidase_M41"/>
    <property type="match status" value="1"/>
</dbReference>
<keyword evidence="12 14" id="KW-0482">Metalloprotease</keyword>
<comment type="similarity">
    <text evidence="14">In the central section; belongs to the AAA ATPase family.</text>
</comment>
<keyword evidence="6 14" id="KW-0479">Metal-binding</keyword>
<dbReference type="GO" id="GO:0005524">
    <property type="term" value="F:ATP binding"/>
    <property type="evidence" value="ECO:0007669"/>
    <property type="project" value="UniProtKB-UniRule"/>
</dbReference>
<dbReference type="InterPro" id="IPR003593">
    <property type="entry name" value="AAA+_ATPase"/>
</dbReference>
<dbReference type="GO" id="GO:0004222">
    <property type="term" value="F:metalloendopeptidase activity"/>
    <property type="evidence" value="ECO:0007669"/>
    <property type="project" value="InterPro"/>
</dbReference>
<evidence type="ECO:0000256" key="14">
    <source>
        <dbReference type="HAMAP-Rule" id="MF_01458"/>
    </source>
</evidence>
<evidence type="ECO:0000259" key="16">
    <source>
        <dbReference type="SMART" id="SM00382"/>
    </source>
</evidence>
<dbReference type="KEGG" id="dsf:UWK_03036"/>
<dbReference type="PROSITE" id="PS00674">
    <property type="entry name" value="AAA"/>
    <property type="match status" value="1"/>
</dbReference>
<dbReference type="EMBL" id="CP003985">
    <property type="protein sequence ID" value="AGF79565.1"/>
    <property type="molecule type" value="Genomic_DNA"/>
</dbReference>
<comment type="subunit">
    <text evidence="14">Homohexamer.</text>
</comment>
<dbReference type="PANTHER" id="PTHR23076:SF97">
    <property type="entry name" value="ATP-DEPENDENT ZINC METALLOPROTEASE YME1L1"/>
    <property type="match status" value="1"/>
</dbReference>
<dbReference type="InterPro" id="IPR003960">
    <property type="entry name" value="ATPase_AAA_CS"/>
</dbReference>
<dbReference type="InterPro" id="IPR003959">
    <property type="entry name" value="ATPase_AAA_core"/>
</dbReference>
<dbReference type="SMART" id="SM00382">
    <property type="entry name" value="AAA"/>
    <property type="match status" value="1"/>
</dbReference>
<dbReference type="PANTHER" id="PTHR23076">
    <property type="entry name" value="METALLOPROTEASE M41 FTSH"/>
    <property type="match status" value="1"/>
</dbReference>
<evidence type="ECO:0000256" key="13">
    <source>
        <dbReference type="ARBA" id="ARBA00023136"/>
    </source>
</evidence>
<dbReference type="AlphaFoldDB" id="M1PJ16"/>
<feature type="binding site" evidence="14">
    <location>
        <begin position="187"/>
        <end position="194"/>
    </location>
    <ligand>
        <name>ATP</name>
        <dbReference type="ChEBI" id="CHEBI:30616"/>
    </ligand>
</feature>
<keyword evidence="11 14" id="KW-1133">Transmembrane helix</keyword>
<dbReference type="CDD" id="cd19501">
    <property type="entry name" value="RecA-like_FtsH"/>
    <property type="match status" value="1"/>
</dbReference>
<feature type="domain" description="AAA+ ATPase" evidence="16">
    <location>
        <begin position="179"/>
        <end position="319"/>
    </location>
</feature>
<evidence type="ECO:0000256" key="4">
    <source>
        <dbReference type="ARBA" id="ARBA00022670"/>
    </source>
</evidence>
<name>M1PJ16_DESSD</name>
<dbReference type="Pfam" id="PF06480">
    <property type="entry name" value="FtsH_ext"/>
    <property type="match status" value="1"/>
</dbReference>
<dbReference type="GO" id="GO:0016887">
    <property type="term" value="F:ATP hydrolysis activity"/>
    <property type="evidence" value="ECO:0007669"/>
    <property type="project" value="UniProtKB-UniRule"/>
</dbReference>
<dbReference type="Proteomes" id="UP000011721">
    <property type="component" value="Chromosome"/>
</dbReference>
<dbReference type="EC" id="3.4.24.-" evidence="14"/>
<dbReference type="SUPFAM" id="SSF52540">
    <property type="entry name" value="P-loop containing nucleoside triphosphate hydrolases"/>
    <property type="match status" value="1"/>
</dbReference>
<comment type="similarity">
    <text evidence="2 14">In the C-terminal section; belongs to the peptidase M41 family.</text>
</comment>
<gene>
    <name evidence="14" type="primary">ftsH</name>
    <name evidence="17" type="ordered locus">UWK_03036</name>
</gene>
<dbReference type="PATRIC" id="fig|1167006.5.peg.3278"/>
<evidence type="ECO:0000256" key="1">
    <source>
        <dbReference type="ARBA" id="ARBA00004370"/>
    </source>
</evidence>
<feature type="transmembrane region" description="Helical" evidence="14">
    <location>
        <begin position="99"/>
        <end position="117"/>
    </location>
</feature>
<feature type="active site" evidence="14">
    <location>
        <position position="411"/>
    </location>
</feature>
<keyword evidence="9 14" id="KW-0862">Zinc</keyword>
<comment type="cofactor">
    <cofactor evidence="14">
        <name>Zn(2+)</name>
        <dbReference type="ChEBI" id="CHEBI:29105"/>
    </cofactor>
    <text evidence="14">Binds 1 zinc ion per subunit.</text>
</comment>
<evidence type="ECO:0000256" key="2">
    <source>
        <dbReference type="ARBA" id="ARBA00010044"/>
    </source>
</evidence>
<comment type="caution">
    <text evidence="14">Lacks conserved residue(s) required for the propagation of feature annotation.</text>
</comment>
<keyword evidence="4 14" id="KW-0645">Protease</keyword>
<dbReference type="HAMAP" id="MF_01458">
    <property type="entry name" value="FtsH"/>
    <property type="match status" value="1"/>
</dbReference>
<evidence type="ECO:0000256" key="7">
    <source>
        <dbReference type="ARBA" id="ARBA00022741"/>
    </source>
</evidence>
<dbReference type="GO" id="GO:0030163">
    <property type="term" value="P:protein catabolic process"/>
    <property type="evidence" value="ECO:0007669"/>
    <property type="project" value="UniProtKB-UniRule"/>
</dbReference>
<accession>M1PJ16</accession>
<evidence type="ECO:0000256" key="9">
    <source>
        <dbReference type="ARBA" id="ARBA00022833"/>
    </source>
</evidence>
<evidence type="ECO:0000256" key="6">
    <source>
        <dbReference type="ARBA" id="ARBA00022723"/>
    </source>
</evidence>
<sequence>MSQIQTGLLVLLLTFLGVVGYNVYLHETTPNDISYTEFVELLEDGKIKDIHLKGGVVTGTDLTLHEFSSFIVDLPSILPLIERQGVTITAEKDSETLSGFMQSMVPVFLILGGYLIFSRMQKGDKGGFGKNKSRSFHPKKNTGVTFDDVAGISEARTELVEIVDSLKNPEKFSRLGGYVPKGVLLQGPPGTGKTLLAKAIAGEALVPFYSIGGSDFVEMFVGVGASRVRELFTEAKKNSPCIIFIDEIDAIGGKRSGGNATGSNDEREQTLNALLVEMDGFDSNETVIIIGATNRPDMLDPALLRPGRFDRQVTISLPDVKGRRNILEVYAKKIVMSPSVNLSEIARSIPGFSGAEIANLVNEAALTAARYNKKAVETSDFDEAKDKISLGLERKNVVINEKDRRVTAYHEAGHAITAKLLPDTDPVHKISIIPRGQALGLTQQLPLADKHTYSRDYLLNRIKILMGGRIAEEIIFDHQTTGASNDLVGATEIASRFVCEFGMSSTIGPIAYMQEQGGFLGGTSTMKPYSEKTAERIDNEIKRVIEQCYVETTELLTQNSKFLHKLAEALLVNETVDGEEFDIVHNCYINEKNIEKNLKNKRKEERL</sequence>
<feature type="binding site" evidence="14">
    <location>
        <position position="486"/>
    </location>
    <ligand>
        <name>Zn(2+)</name>
        <dbReference type="ChEBI" id="CHEBI:29105"/>
        <note>catalytic</note>
    </ligand>
</feature>
<dbReference type="InterPro" id="IPR027417">
    <property type="entry name" value="P-loop_NTPase"/>
</dbReference>
<dbReference type="Gene3D" id="3.30.720.210">
    <property type="match status" value="1"/>
</dbReference>
<dbReference type="FunFam" id="3.40.50.300:FF:000001">
    <property type="entry name" value="ATP-dependent zinc metalloprotease FtsH"/>
    <property type="match status" value="1"/>
</dbReference>
<evidence type="ECO:0000313" key="18">
    <source>
        <dbReference type="Proteomes" id="UP000011721"/>
    </source>
</evidence>
<dbReference type="InterPro" id="IPR011546">
    <property type="entry name" value="Pept_M41_FtsH_extracell"/>
</dbReference>
<dbReference type="InterPro" id="IPR037219">
    <property type="entry name" value="Peptidase_M41-like"/>
</dbReference>
<dbReference type="Gene3D" id="1.20.58.760">
    <property type="entry name" value="Peptidase M41"/>
    <property type="match status" value="1"/>
</dbReference>
<keyword evidence="14" id="KW-0997">Cell inner membrane</keyword>
<dbReference type="GO" id="GO:0006508">
    <property type="term" value="P:proteolysis"/>
    <property type="evidence" value="ECO:0007669"/>
    <property type="project" value="UniProtKB-KW"/>
</dbReference>
<feature type="binding site" evidence="14">
    <location>
        <position position="414"/>
    </location>
    <ligand>
        <name>Zn(2+)</name>
        <dbReference type="ChEBI" id="CHEBI:29105"/>
        <note>catalytic</note>
    </ligand>
</feature>
<evidence type="ECO:0000256" key="10">
    <source>
        <dbReference type="ARBA" id="ARBA00022840"/>
    </source>
</evidence>
<evidence type="ECO:0000256" key="5">
    <source>
        <dbReference type="ARBA" id="ARBA00022692"/>
    </source>
</evidence>
<keyword evidence="5 14" id="KW-0812">Transmembrane</keyword>
<keyword evidence="10 14" id="KW-0067">ATP-binding</keyword>
<dbReference type="STRING" id="1167006.UWK_03036"/>
<feature type="binding site" evidence="14">
    <location>
        <position position="410"/>
    </location>
    <ligand>
        <name>Zn(2+)</name>
        <dbReference type="ChEBI" id="CHEBI:29105"/>
        <note>catalytic</note>
    </ligand>
</feature>
<comment type="function">
    <text evidence="14">Acts as a processive, ATP-dependent zinc metallopeptidase for both cytoplasmic and membrane proteins. Plays a role in the quality control of integral membrane proteins.</text>
</comment>
<dbReference type="eggNOG" id="COG0465">
    <property type="taxonomic scope" value="Bacteria"/>
</dbReference>
<dbReference type="Pfam" id="PF17862">
    <property type="entry name" value="AAA_lid_3"/>
    <property type="match status" value="1"/>
</dbReference>
<proteinExistence type="inferred from homology"/>
<evidence type="ECO:0000256" key="11">
    <source>
        <dbReference type="ARBA" id="ARBA00022989"/>
    </source>
</evidence>
<evidence type="ECO:0000313" key="17">
    <source>
        <dbReference type="EMBL" id="AGF79565.1"/>
    </source>
</evidence>
<keyword evidence="7 14" id="KW-0547">Nucleotide-binding</keyword>
<dbReference type="GO" id="GO:0005886">
    <property type="term" value="C:plasma membrane"/>
    <property type="evidence" value="ECO:0007669"/>
    <property type="project" value="UniProtKB-SubCell"/>
</dbReference>
<reference evidence="18" key="1">
    <citation type="journal article" date="2013" name="Stand. Genomic Sci.">
        <title>Complete genome sequence of Desulfocapsa sulfexigens, a marine deltaproteobacterium specialized in disproportionating inorganic sulfur compounds.</title>
        <authorList>
            <person name="Finster K.W."/>
            <person name="Kjeldsen K.U."/>
            <person name="Kube M."/>
            <person name="Reinhardt R."/>
            <person name="Mussmann M."/>
            <person name="Amann R."/>
            <person name="Schreiber L."/>
        </authorList>
    </citation>
    <scope>NUCLEOTIDE SEQUENCE [LARGE SCALE GENOMIC DNA]</scope>
    <source>
        <strain evidence="18">DSM 10523 / SB164P1</strain>
    </source>
</reference>
<dbReference type="FunFam" id="1.20.58.760:FF:000001">
    <property type="entry name" value="ATP-dependent zinc metalloprotease FtsH"/>
    <property type="match status" value="1"/>
</dbReference>
<keyword evidence="18" id="KW-1185">Reference proteome</keyword>
<dbReference type="InterPro" id="IPR005936">
    <property type="entry name" value="FtsH"/>
</dbReference>
<keyword evidence="8 14" id="KW-0378">Hydrolase</keyword>
<evidence type="ECO:0000256" key="8">
    <source>
        <dbReference type="ARBA" id="ARBA00022801"/>
    </source>
</evidence>
<organism evidence="17 18">
    <name type="scientific">Desulfocapsa sulfexigens (strain DSM 10523 / SB164P1)</name>
    <dbReference type="NCBI Taxonomy" id="1167006"/>
    <lineage>
        <taxon>Bacteria</taxon>
        <taxon>Pseudomonadati</taxon>
        <taxon>Thermodesulfobacteriota</taxon>
        <taxon>Desulfobulbia</taxon>
        <taxon>Desulfobulbales</taxon>
        <taxon>Desulfocapsaceae</taxon>
        <taxon>Desulfocapsa</taxon>
    </lineage>
</organism>
<keyword evidence="3 14" id="KW-1003">Cell membrane</keyword>
<keyword evidence="13 14" id="KW-0472">Membrane</keyword>